<keyword evidence="1" id="KW-0732">Signal</keyword>
<protein>
    <submittedName>
        <fullName evidence="2">Uncharacterized protein</fullName>
    </submittedName>
</protein>
<sequence>MGAIYLFLLVMVVNGGAFVEKWRDVCGLNIA</sequence>
<dbReference type="EMBL" id="OOIL02000744">
    <property type="protein sequence ID" value="VFQ68823.1"/>
    <property type="molecule type" value="Genomic_DNA"/>
</dbReference>
<evidence type="ECO:0000313" key="2">
    <source>
        <dbReference type="EMBL" id="VFQ68823.1"/>
    </source>
</evidence>
<keyword evidence="3" id="KW-1185">Reference proteome</keyword>
<reference evidence="2 3" key="1">
    <citation type="submission" date="2018-04" db="EMBL/GenBank/DDBJ databases">
        <authorList>
            <person name="Vogel A."/>
        </authorList>
    </citation>
    <scope>NUCLEOTIDE SEQUENCE [LARGE SCALE GENOMIC DNA]</scope>
</reference>
<accession>A0A484KSY0</accession>
<dbReference type="Proteomes" id="UP000595140">
    <property type="component" value="Unassembled WGS sequence"/>
</dbReference>
<evidence type="ECO:0000256" key="1">
    <source>
        <dbReference type="SAM" id="SignalP"/>
    </source>
</evidence>
<evidence type="ECO:0000313" key="3">
    <source>
        <dbReference type="Proteomes" id="UP000595140"/>
    </source>
</evidence>
<feature type="signal peptide" evidence="1">
    <location>
        <begin position="1"/>
        <end position="15"/>
    </location>
</feature>
<proteinExistence type="predicted"/>
<dbReference type="AlphaFoldDB" id="A0A484KSY0"/>
<gene>
    <name evidence="2" type="ORF">CCAM_LOCUS10599</name>
</gene>
<feature type="non-terminal residue" evidence="2">
    <location>
        <position position="31"/>
    </location>
</feature>
<organism evidence="2 3">
    <name type="scientific">Cuscuta campestris</name>
    <dbReference type="NCBI Taxonomy" id="132261"/>
    <lineage>
        <taxon>Eukaryota</taxon>
        <taxon>Viridiplantae</taxon>
        <taxon>Streptophyta</taxon>
        <taxon>Embryophyta</taxon>
        <taxon>Tracheophyta</taxon>
        <taxon>Spermatophyta</taxon>
        <taxon>Magnoliopsida</taxon>
        <taxon>eudicotyledons</taxon>
        <taxon>Gunneridae</taxon>
        <taxon>Pentapetalae</taxon>
        <taxon>asterids</taxon>
        <taxon>lamiids</taxon>
        <taxon>Solanales</taxon>
        <taxon>Convolvulaceae</taxon>
        <taxon>Cuscuteae</taxon>
        <taxon>Cuscuta</taxon>
        <taxon>Cuscuta subgen. Grammica</taxon>
        <taxon>Cuscuta sect. Cleistogrammica</taxon>
    </lineage>
</organism>
<name>A0A484KSY0_9ASTE</name>
<feature type="chain" id="PRO_5019745910" evidence="1">
    <location>
        <begin position="16"/>
        <end position="31"/>
    </location>
</feature>